<name>A0A7G2CBZ9_9TRYP</name>
<dbReference type="VEuPathDB" id="TriTrypDB:ADEAN_000481400"/>
<evidence type="ECO:0000313" key="1">
    <source>
        <dbReference type="EMBL" id="CAD2217336.1"/>
    </source>
</evidence>
<dbReference type="EMBL" id="LR877152">
    <property type="protein sequence ID" value="CAD2217336.1"/>
    <property type="molecule type" value="Genomic_DNA"/>
</dbReference>
<accession>A0A7G2CBZ9</accession>
<dbReference type="PANTHER" id="PTHR12975:SF6">
    <property type="entry name" value="TRAFFICKING PROTEIN PARTICLE COMPLEX SUBUNIT 8"/>
    <property type="match status" value="1"/>
</dbReference>
<dbReference type="Proteomes" id="UP000515908">
    <property type="component" value="Chromosome 08"/>
</dbReference>
<dbReference type="Pfam" id="PF12739">
    <property type="entry name" value="TRAPPC-Trs85"/>
    <property type="match status" value="1"/>
</dbReference>
<dbReference type="GO" id="GO:1990072">
    <property type="term" value="C:TRAPPIII protein complex"/>
    <property type="evidence" value="ECO:0007669"/>
    <property type="project" value="TreeGrafter"/>
</dbReference>
<keyword evidence="2" id="KW-1185">Reference proteome</keyword>
<organism evidence="1 2">
    <name type="scientific">Angomonas deanei</name>
    <dbReference type="NCBI Taxonomy" id="59799"/>
    <lineage>
        <taxon>Eukaryota</taxon>
        <taxon>Discoba</taxon>
        <taxon>Euglenozoa</taxon>
        <taxon>Kinetoplastea</taxon>
        <taxon>Metakinetoplastina</taxon>
        <taxon>Trypanosomatida</taxon>
        <taxon>Trypanosomatidae</taxon>
        <taxon>Strigomonadinae</taxon>
        <taxon>Angomonas</taxon>
    </lineage>
</organism>
<dbReference type="InterPro" id="IPR024420">
    <property type="entry name" value="TRAPP_III_complex_Trs85"/>
</dbReference>
<gene>
    <name evidence="1" type="ORF">ADEAN_000481400</name>
</gene>
<dbReference type="AlphaFoldDB" id="A0A7G2CBZ9"/>
<dbReference type="PANTHER" id="PTHR12975">
    <property type="entry name" value="TRANSPORT PROTEIN TRAPP"/>
    <property type="match status" value="1"/>
</dbReference>
<sequence>MYLATSLEVLMRRCADLSLALHDFSNAARYLKLCIHELFETMADRPYNVPYIAACQEAIAICHYFDGKLALPSAMPWSVGRSHPKVRSDSSVCRLELALNDYDSGKAPNYVIRTALLLYEYGRSRTPPCNAASKAIAEHLLRGGWLRQNKLYRALIYDTLASLSIFMNPPYPSNLPTPVTLPLDYSVETSVRTYVRRLIEGAGLYRECGASEASLRCYLRVQEVLRGVGQRGSWKYLYEHVLTTTADLYFALREDRKGLTILTACLVLGTPRYRSSEARRHLEYFMEQQQRALKLMGYGLCPHMPLPLIDRPSFTIDRNVYMTDSETGQAESLVGEVAAEEEWDCMEELTRKYYQTNVMKRYPAVTFPPYHSDHARLNYIFGGNRTNKTQRKALRVTKGNQ</sequence>
<reference evidence="1 2" key="1">
    <citation type="submission" date="2020-08" db="EMBL/GenBank/DDBJ databases">
        <authorList>
            <person name="Newling K."/>
            <person name="Davey J."/>
            <person name="Forrester S."/>
        </authorList>
    </citation>
    <scope>NUCLEOTIDE SEQUENCE [LARGE SCALE GENOMIC DNA]</scope>
    <source>
        <strain evidence="2">Crithidia deanei Carvalho (ATCC PRA-265)</strain>
    </source>
</reference>
<evidence type="ECO:0000313" key="2">
    <source>
        <dbReference type="Proteomes" id="UP000515908"/>
    </source>
</evidence>
<proteinExistence type="predicted"/>
<protein>
    <submittedName>
        <fullName evidence="1">ER-Golgi trafficking TRAPP I complex 85 kDa subunit, putative</fullName>
    </submittedName>
</protein>